<gene>
    <name evidence="1" type="ORF">ASJ30_06380</name>
</gene>
<protein>
    <submittedName>
        <fullName evidence="1">Uncharacterized protein</fullName>
    </submittedName>
</protein>
<dbReference type="Proteomes" id="UP000182938">
    <property type="component" value="Chromosome"/>
</dbReference>
<dbReference type="KEGG" id="jte:ASJ30_06380"/>
<dbReference type="EMBL" id="CP013290">
    <property type="protein sequence ID" value="APH01216.1"/>
    <property type="molecule type" value="Genomic_DNA"/>
</dbReference>
<dbReference type="Gene3D" id="3.90.1200.10">
    <property type="match status" value="1"/>
</dbReference>
<evidence type="ECO:0000313" key="2">
    <source>
        <dbReference type="Proteomes" id="UP000182938"/>
    </source>
</evidence>
<reference evidence="1 2" key="1">
    <citation type="submission" date="2015-11" db="EMBL/GenBank/DDBJ databases">
        <authorList>
            <person name="Zhang Y."/>
            <person name="Guo Z."/>
        </authorList>
    </citation>
    <scope>NUCLEOTIDE SEQUENCE [LARGE SCALE GENOMIC DNA]</scope>
    <source>
        <strain evidence="1 2">YFY001</strain>
    </source>
</reference>
<sequence length="377" mass="39810">MAVVSTDFAEVVAGCSDLGLELERAHPRPDRLHLDLREAGRRVIGQWLPDGAAAARTADVTQAVAPGLVERRGEHFVLQHGGADARLVSLARLVAGGAELVVHRPERRAVVRGESAAGPVWTKAVRPRRAGDLVRRMQVAADVPGLRAPVVTGWDEECGTITLSHLPGRTLHDLLHGPVVDGPAADVAEPVGEAVGVAVGESVRGLHDAGEVDGVAGHDLGAEVDATRGLLDLARHHRALPVGRLEALHQDAARAAAVVVGAGWVGRRSLLHRDLHDKQLLVDVGADGALDVGMLDVDTLGLGDPALDLGNLLAHLDLRVEQGWTDRGSARDVEAGVLAGYRPDERTTQAAAGYRALTRARLRALYAFRPADLPTGW</sequence>
<dbReference type="InterPro" id="IPR011009">
    <property type="entry name" value="Kinase-like_dom_sf"/>
</dbReference>
<accession>A0A1L3MG81</accession>
<dbReference type="SUPFAM" id="SSF56112">
    <property type="entry name" value="Protein kinase-like (PK-like)"/>
    <property type="match status" value="1"/>
</dbReference>
<keyword evidence="2" id="KW-1185">Reference proteome</keyword>
<evidence type="ECO:0000313" key="1">
    <source>
        <dbReference type="EMBL" id="APH01216.1"/>
    </source>
</evidence>
<dbReference type="AlphaFoldDB" id="A0A1L3MG81"/>
<organism evidence="1 2">
    <name type="scientific">Janibacter indicus</name>
    <dbReference type="NCBI Taxonomy" id="857417"/>
    <lineage>
        <taxon>Bacteria</taxon>
        <taxon>Bacillati</taxon>
        <taxon>Actinomycetota</taxon>
        <taxon>Actinomycetes</taxon>
        <taxon>Micrococcales</taxon>
        <taxon>Intrasporangiaceae</taxon>
        <taxon>Janibacter</taxon>
    </lineage>
</organism>
<proteinExistence type="predicted"/>
<name>A0A1L3MG81_9MICO</name>